<dbReference type="Gene3D" id="1.20.1640.10">
    <property type="entry name" value="Multidrug efflux transporter AcrB transmembrane domain"/>
    <property type="match status" value="1"/>
</dbReference>
<dbReference type="RefSeq" id="WP_345475075.1">
    <property type="nucleotide sequence ID" value="NZ_BAABHF010000061.1"/>
</dbReference>
<feature type="compositionally biased region" description="Polar residues" evidence="10">
    <location>
        <begin position="190"/>
        <end position="199"/>
    </location>
</feature>
<dbReference type="InterPro" id="IPR022813">
    <property type="entry name" value="SecD/SecF_arch_bac"/>
</dbReference>
<feature type="transmembrane region" description="Helical" evidence="9">
    <location>
        <begin position="454"/>
        <end position="475"/>
    </location>
</feature>
<feature type="region of interest" description="Disordered" evidence="10">
    <location>
        <begin position="116"/>
        <end position="221"/>
    </location>
</feature>
<dbReference type="Gene3D" id="3.30.1360.200">
    <property type="match status" value="1"/>
</dbReference>
<comment type="caution">
    <text evidence="9">Lacks conserved residue(s) required for the propagation of feature annotation.</text>
</comment>
<dbReference type="Proteomes" id="UP001500503">
    <property type="component" value="Unassembled WGS sequence"/>
</dbReference>
<gene>
    <name evidence="9 14" type="primary">secD</name>
    <name evidence="14" type="ORF">GCM10023191_093220</name>
</gene>
<dbReference type="NCBIfam" id="TIGR01129">
    <property type="entry name" value="secD"/>
    <property type="match status" value="1"/>
</dbReference>
<dbReference type="InterPro" id="IPR048631">
    <property type="entry name" value="SecD_1st"/>
</dbReference>
<evidence type="ECO:0000256" key="10">
    <source>
        <dbReference type="SAM" id="MobiDB-lite"/>
    </source>
</evidence>
<comment type="subcellular location">
    <subcellularLocation>
        <location evidence="1 9">Cell membrane</location>
        <topology evidence="1 9">Multi-pass membrane protein</topology>
    </subcellularLocation>
</comment>
<feature type="compositionally biased region" description="Low complexity" evidence="10">
    <location>
        <begin position="129"/>
        <end position="161"/>
    </location>
</feature>
<evidence type="ECO:0000259" key="13">
    <source>
        <dbReference type="Pfam" id="PF22599"/>
    </source>
</evidence>
<protein>
    <recommendedName>
        <fullName evidence="9">Protein translocase subunit SecD</fullName>
    </recommendedName>
</protein>
<dbReference type="Gene3D" id="3.30.70.3220">
    <property type="match status" value="1"/>
</dbReference>
<proteinExistence type="inferred from homology"/>
<organism evidence="14 15">
    <name type="scientific">Actinoallomurus oryzae</name>
    <dbReference type="NCBI Taxonomy" id="502180"/>
    <lineage>
        <taxon>Bacteria</taxon>
        <taxon>Bacillati</taxon>
        <taxon>Actinomycetota</taxon>
        <taxon>Actinomycetes</taxon>
        <taxon>Streptosporangiales</taxon>
        <taxon>Thermomonosporaceae</taxon>
        <taxon>Actinoallomurus</taxon>
    </lineage>
</organism>
<dbReference type="PANTHER" id="PTHR30081">
    <property type="entry name" value="PROTEIN-EXPORT MEMBRANE PROTEIN SEC"/>
    <property type="match status" value="1"/>
</dbReference>
<feature type="transmembrane region" description="Helical" evidence="9">
    <location>
        <begin position="527"/>
        <end position="546"/>
    </location>
</feature>
<feature type="domain" description="Protein export membrane protein SecD/SecF C-terminal" evidence="11">
    <location>
        <begin position="379"/>
        <end position="555"/>
    </location>
</feature>
<evidence type="ECO:0000256" key="4">
    <source>
        <dbReference type="ARBA" id="ARBA00022692"/>
    </source>
</evidence>
<keyword evidence="15" id="KW-1185">Reference proteome</keyword>
<evidence type="ECO:0000256" key="6">
    <source>
        <dbReference type="ARBA" id="ARBA00022989"/>
    </source>
</evidence>
<keyword evidence="2 9" id="KW-0813">Transport</keyword>
<dbReference type="EMBL" id="BAABHF010000061">
    <property type="protein sequence ID" value="GAA4518690.1"/>
    <property type="molecule type" value="Genomic_DNA"/>
</dbReference>
<feature type="compositionally biased region" description="Polar residues" evidence="10">
    <location>
        <begin position="168"/>
        <end position="180"/>
    </location>
</feature>
<dbReference type="InterPro" id="IPR055344">
    <property type="entry name" value="SecD_SecF_C_bact"/>
</dbReference>
<evidence type="ECO:0000256" key="2">
    <source>
        <dbReference type="ARBA" id="ARBA00022448"/>
    </source>
</evidence>
<dbReference type="InterPro" id="IPR054384">
    <property type="entry name" value="SecDF_P1_head"/>
</dbReference>
<dbReference type="PANTHER" id="PTHR30081:SF1">
    <property type="entry name" value="PROTEIN TRANSLOCASE SUBUNIT SECD"/>
    <property type="match status" value="1"/>
</dbReference>
<comment type="subunit">
    <text evidence="9">Forms a complex with SecF. Part of the essential Sec protein translocation apparatus which comprises SecA, SecYEG and auxiliary proteins SecDF. Other proteins may also be involved.</text>
</comment>
<evidence type="ECO:0000256" key="3">
    <source>
        <dbReference type="ARBA" id="ARBA00022475"/>
    </source>
</evidence>
<dbReference type="InterPro" id="IPR048634">
    <property type="entry name" value="SecD_SecF_C"/>
</dbReference>
<accession>A0ABP8R646</accession>
<dbReference type="HAMAP" id="MF_01463_B">
    <property type="entry name" value="SecD_B"/>
    <property type="match status" value="1"/>
</dbReference>
<keyword evidence="6 9" id="KW-1133">Transmembrane helix</keyword>
<dbReference type="Pfam" id="PF22599">
    <property type="entry name" value="SecDF_P1_head"/>
    <property type="match status" value="1"/>
</dbReference>
<feature type="domain" description="Protein translocase subunit SecDF P1" evidence="12">
    <location>
        <begin position="54"/>
        <end position="110"/>
    </location>
</feature>
<evidence type="ECO:0000256" key="1">
    <source>
        <dbReference type="ARBA" id="ARBA00004651"/>
    </source>
</evidence>
<evidence type="ECO:0000256" key="5">
    <source>
        <dbReference type="ARBA" id="ARBA00022927"/>
    </source>
</evidence>
<name>A0ABP8R646_9ACTN</name>
<dbReference type="SUPFAM" id="SSF82866">
    <property type="entry name" value="Multidrug efflux transporter AcrB transmembrane domain"/>
    <property type="match status" value="1"/>
</dbReference>
<evidence type="ECO:0000256" key="7">
    <source>
        <dbReference type="ARBA" id="ARBA00023010"/>
    </source>
</evidence>
<evidence type="ECO:0000313" key="14">
    <source>
        <dbReference type="EMBL" id="GAA4518690.1"/>
    </source>
</evidence>
<sequence length="590" mass="62117">MLLALFVIAAALVGLMFWQGQKTPKLALDLAGGTTVTLTAEPSRPGAKIGDSEMAQAINIMRERVNSLGVSEAEVTKQGNNVIVVQVPGQGQERVVKLIGTTAKLEFRQVMVAEPVGVPQPTSTPSPTPTGKTSGSPKPSSKASGSPSASAKASTSPSPKGRALAQALTGTPKPSGTPSGKATGKATPKPSASQSLTPEQLQQLQQLQQQQQAGGEDFTGVDPAVKTQFSKLTCTGNDVGQGQTLNPGKQVAVCARPDPKTHKSDYKFILAPAQISGEQVTKAQALAPDPQNGRVQWTVSLDLNGAATKTFADFTSKAAALGESNTRNHFAIVLDGTVYSWPSVKEAITSGNASIEGQFTQQDATDLANVLKYGALPLKFNQSSIESVSATLGKDQLSAGLIAGAIGLGLVVLYCLLYYRGLGFVAISSLIVAGILTYESVVLLGKFIDFRMSLAGIAGAIVAIGITADSFVVFFERLRDEVREGRSLRTAVERGWHRARRTIIVADAVSFIAALLLYWFAIGGVKGFAFTLGLTTLIDVVVVFFFTKPLVTMLARTKFFGRGHRWSGLDPSTLGVSKRTKVRPASAKEA</sequence>
<reference evidence="15" key="1">
    <citation type="journal article" date="2019" name="Int. J. Syst. Evol. Microbiol.">
        <title>The Global Catalogue of Microorganisms (GCM) 10K type strain sequencing project: providing services to taxonomists for standard genome sequencing and annotation.</title>
        <authorList>
            <consortium name="The Broad Institute Genomics Platform"/>
            <consortium name="The Broad Institute Genome Sequencing Center for Infectious Disease"/>
            <person name="Wu L."/>
            <person name="Ma J."/>
        </authorList>
    </citation>
    <scope>NUCLEOTIDE SEQUENCE [LARGE SCALE GENOMIC DNA]</scope>
    <source>
        <strain evidence="15">JCM 17933</strain>
    </source>
</reference>
<keyword evidence="7 9" id="KW-0811">Translocation</keyword>
<keyword evidence="4 9" id="KW-0812">Transmembrane</keyword>
<comment type="caution">
    <text evidence="14">The sequence shown here is derived from an EMBL/GenBank/DDBJ whole genome shotgun (WGS) entry which is preliminary data.</text>
</comment>
<evidence type="ECO:0000256" key="9">
    <source>
        <dbReference type="HAMAP-Rule" id="MF_01463"/>
    </source>
</evidence>
<dbReference type="NCBIfam" id="TIGR00916">
    <property type="entry name" value="2A0604s01"/>
    <property type="match status" value="1"/>
</dbReference>
<feature type="compositionally biased region" description="Low complexity" evidence="10">
    <location>
        <begin position="200"/>
        <end position="212"/>
    </location>
</feature>
<keyword evidence="8 9" id="KW-0472">Membrane</keyword>
<feature type="transmembrane region" description="Helical" evidence="9">
    <location>
        <begin position="503"/>
        <end position="521"/>
    </location>
</feature>
<keyword evidence="5 9" id="KW-0653">Protein transport</keyword>
<comment type="function">
    <text evidence="9">Part of the Sec protein translocase complex. Interacts with the SecYEG preprotein conducting channel. SecDF uses the proton motive force (PMF) to complete protein translocation after the ATP-dependent function of SecA.</text>
</comment>
<comment type="similarity">
    <text evidence="9">Belongs to the SecD/SecF family. SecD subfamily.</text>
</comment>
<evidence type="ECO:0000313" key="15">
    <source>
        <dbReference type="Proteomes" id="UP001500503"/>
    </source>
</evidence>
<feature type="domain" description="SecDF P1 head subdomain" evidence="13">
    <location>
        <begin position="269"/>
        <end position="377"/>
    </location>
</feature>
<dbReference type="InterPro" id="IPR005791">
    <property type="entry name" value="SecD"/>
</dbReference>
<evidence type="ECO:0000259" key="11">
    <source>
        <dbReference type="Pfam" id="PF02355"/>
    </source>
</evidence>
<evidence type="ECO:0000256" key="8">
    <source>
        <dbReference type="ARBA" id="ARBA00023136"/>
    </source>
</evidence>
<feature type="transmembrane region" description="Helical" evidence="9">
    <location>
        <begin position="397"/>
        <end position="417"/>
    </location>
</feature>
<dbReference type="Pfam" id="PF21760">
    <property type="entry name" value="SecD_1st"/>
    <property type="match status" value="1"/>
</dbReference>
<dbReference type="Pfam" id="PF02355">
    <property type="entry name" value="SecD_SecF_C"/>
    <property type="match status" value="1"/>
</dbReference>
<keyword evidence="3 9" id="KW-1003">Cell membrane</keyword>
<feature type="transmembrane region" description="Helical" evidence="9">
    <location>
        <begin position="424"/>
        <end position="448"/>
    </location>
</feature>
<evidence type="ECO:0000259" key="12">
    <source>
        <dbReference type="Pfam" id="PF21760"/>
    </source>
</evidence>